<dbReference type="OrthoDB" id="333486at2759"/>
<dbReference type="GO" id="GO:0051537">
    <property type="term" value="F:2 iron, 2 sulfur cluster binding"/>
    <property type="evidence" value="ECO:0007669"/>
    <property type="project" value="TreeGrafter"/>
</dbReference>
<dbReference type="EMBL" id="NAJO01000012">
    <property type="protein sequence ID" value="OQO08491.1"/>
    <property type="molecule type" value="Genomic_DNA"/>
</dbReference>
<proteinExistence type="inferred from homology"/>
<comment type="caution">
    <text evidence="6">The sequence shown here is derived from an EMBL/GenBank/DDBJ whole genome shotgun (WGS) entry which is preliminary data.</text>
</comment>
<dbReference type="InterPro" id="IPR050322">
    <property type="entry name" value="Fe-S_cluster_asmbl/transfer"/>
</dbReference>
<dbReference type="InterPro" id="IPR016092">
    <property type="entry name" value="ATAP"/>
</dbReference>
<dbReference type="PROSITE" id="PS01152">
    <property type="entry name" value="HESB"/>
    <property type="match status" value="1"/>
</dbReference>
<reference evidence="7" key="1">
    <citation type="submission" date="2017-03" db="EMBL/GenBank/DDBJ databases">
        <title>Genomes of endolithic fungi from Antarctica.</title>
        <authorList>
            <person name="Coleine C."/>
            <person name="Masonjones S."/>
            <person name="Stajich J.E."/>
        </authorList>
    </citation>
    <scope>NUCLEOTIDE SEQUENCE [LARGE SCALE GENOMIC DNA]</scope>
    <source>
        <strain evidence="7">CCFEE 5527</strain>
    </source>
</reference>
<dbReference type="GO" id="GO:0005739">
    <property type="term" value="C:mitochondrion"/>
    <property type="evidence" value="ECO:0007669"/>
    <property type="project" value="TreeGrafter"/>
</dbReference>
<evidence type="ECO:0000313" key="7">
    <source>
        <dbReference type="Proteomes" id="UP000192596"/>
    </source>
</evidence>
<dbReference type="InterPro" id="IPR017870">
    <property type="entry name" value="FeS_cluster_insertion_CS"/>
</dbReference>
<evidence type="ECO:0000313" key="6">
    <source>
        <dbReference type="EMBL" id="OQO08491.1"/>
    </source>
</evidence>
<dbReference type="FunFam" id="2.60.300.12:FF:000001">
    <property type="entry name" value="Iron-binding protein IscA"/>
    <property type="match status" value="1"/>
</dbReference>
<gene>
    <name evidence="6" type="ORF">B0A48_06361</name>
</gene>
<evidence type="ECO:0000256" key="2">
    <source>
        <dbReference type="ARBA" id="ARBA00054873"/>
    </source>
</evidence>
<evidence type="ECO:0000259" key="5">
    <source>
        <dbReference type="Pfam" id="PF01521"/>
    </source>
</evidence>
<accession>A0A1V8TB58</accession>
<comment type="similarity">
    <text evidence="1">Belongs to the HesB/IscA family.</text>
</comment>
<evidence type="ECO:0000256" key="1">
    <source>
        <dbReference type="ARBA" id="ARBA00006718"/>
    </source>
</evidence>
<name>A0A1V8TB58_9PEZI</name>
<dbReference type="Proteomes" id="UP000192596">
    <property type="component" value="Unassembled WGS sequence"/>
</dbReference>
<dbReference type="NCBIfam" id="TIGR00049">
    <property type="entry name" value="iron-sulfur cluster assembly accessory protein"/>
    <property type="match status" value="1"/>
</dbReference>
<feature type="compositionally biased region" description="Basic and acidic residues" evidence="4">
    <location>
        <begin position="100"/>
        <end position="114"/>
    </location>
</feature>
<feature type="domain" description="Core" evidence="5">
    <location>
        <begin position="152"/>
        <end position="251"/>
    </location>
</feature>
<dbReference type="SUPFAM" id="SSF89360">
    <property type="entry name" value="HesB-like domain"/>
    <property type="match status" value="1"/>
</dbReference>
<sequence>MASLRTAQPSVSSIFRFTTQPASSTRRCAQCLKSQRCPFSSFRPRMQSSKRPLMTESAAYRPQTLDPNLMPPPRNAGVPETSIAGEQTGFGSTTWPPKAPWERQEGESEKEAQKSRPAPSPILQEATPTPTPAPAAVPPKKKSKLRARKAPINLTPTAVVQLRQLFDQPTSQLIRVGVKNRGCSGLAYHLEYVDKAGAFDESVEQDGVKVLIDSKALFSIIGSEMDWVEDKLSARFVFRNPNITEQCGCGESFSIS</sequence>
<comment type="function">
    <text evidence="2">Involved in the assembly of mitochondrial and cytoplasmic iron-sulfur proteins. Probably involved in the binding of an intermediate of Fe/S cluster assembly.</text>
</comment>
<dbReference type="STRING" id="1507870.A0A1V8TB58"/>
<feature type="compositionally biased region" description="Basic residues" evidence="4">
    <location>
        <begin position="139"/>
        <end position="148"/>
    </location>
</feature>
<dbReference type="PANTHER" id="PTHR10072:SF41">
    <property type="entry name" value="IRON-SULFUR CLUSTER ASSEMBLY 1 HOMOLOG, MITOCHONDRIAL"/>
    <property type="match status" value="1"/>
</dbReference>
<evidence type="ECO:0000256" key="4">
    <source>
        <dbReference type="SAM" id="MobiDB-lite"/>
    </source>
</evidence>
<feature type="region of interest" description="Disordered" evidence="4">
    <location>
        <begin position="62"/>
        <end position="148"/>
    </location>
</feature>
<protein>
    <recommendedName>
        <fullName evidence="3">Iron-sulfur assembly protein 1</fullName>
    </recommendedName>
</protein>
<keyword evidence="7" id="KW-1185">Reference proteome</keyword>
<dbReference type="InParanoid" id="A0A1V8TB58"/>
<organism evidence="6 7">
    <name type="scientific">Cryoendolithus antarcticus</name>
    <dbReference type="NCBI Taxonomy" id="1507870"/>
    <lineage>
        <taxon>Eukaryota</taxon>
        <taxon>Fungi</taxon>
        <taxon>Dikarya</taxon>
        <taxon>Ascomycota</taxon>
        <taxon>Pezizomycotina</taxon>
        <taxon>Dothideomycetes</taxon>
        <taxon>Dothideomycetidae</taxon>
        <taxon>Cladosporiales</taxon>
        <taxon>Cladosporiaceae</taxon>
        <taxon>Cryoendolithus</taxon>
    </lineage>
</organism>
<dbReference type="InterPro" id="IPR000361">
    <property type="entry name" value="ATAP_core_dom"/>
</dbReference>
<evidence type="ECO:0000256" key="3">
    <source>
        <dbReference type="ARBA" id="ARBA00071673"/>
    </source>
</evidence>
<dbReference type="Gene3D" id="2.60.300.12">
    <property type="entry name" value="HesB-like domain"/>
    <property type="match status" value="1"/>
</dbReference>
<dbReference type="Pfam" id="PF01521">
    <property type="entry name" value="Fe-S_biosyn"/>
    <property type="match status" value="1"/>
</dbReference>
<dbReference type="GO" id="GO:0016226">
    <property type="term" value="P:iron-sulfur cluster assembly"/>
    <property type="evidence" value="ECO:0007669"/>
    <property type="project" value="InterPro"/>
</dbReference>
<dbReference type="PANTHER" id="PTHR10072">
    <property type="entry name" value="IRON-SULFUR CLUSTER ASSEMBLY PROTEIN"/>
    <property type="match status" value="1"/>
</dbReference>
<dbReference type="InterPro" id="IPR035903">
    <property type="entry name" value="HesB-like_dom_sf"/>
</dbReference>
<dbReference type="AlphaFoldDB" id="A0A1V8TB58"/>